<keyword evidence="3" id="KW-1185">Reference proteome</keyword>
<organism evidence="2 3">
    <name type="scientific">Oesophagostomum dentatum</name>
    <name type="common">Nodular worm</name>
    <dbReference type="NCBI Taxonomy" id="61180"/>
    <lineage>
        <taxon>Eukaryota</taxon>
        <taxon>Metazoa</taxon>
        <taxon>Ecdysozoa</taxon>
        <taxon>Nematoda</taxon>
        <taxon>Chromadorea</taxon>
        <taxon>Rhabditida</taxon>
        <taxon>Rhabditina</taxon>
        <taxon>Rhabditomorpha</taxon>
        <taxon>Strongyloidea</taxon>
        <taxon>Strongylidae</taxon>
        <taxon>Oesophagostomum</taxon>
    </lineage>
</organism>
<name>A0A0B1TPG5_OESDE</name>
<gene>
    <name evidence="2" type="ORF">OESDEN_02015</name>
</gene>
<dbReference type="EMBL" id="KN549369">
    <property type="protein sequence ID" value="KHJ98006.1"/>
    <property type="molecule type" value="Genomic_DNA"/>
</dbReference>
<dbReference type="Proteomes" id="UP000053660">
    <property type="component" value="Unassembled WGS sequence"/>
</dbReference>
<accession>A0A0B1TPG5</accession>
<evidence type="ECO:0000313" key="3">
    <source>
        <dbReference type="Proteomes" id="UP000053660"/>
    </source>
</evidence>
<feature type="compositionally biased region" description="Polar residues" evidence="1">
    <location>
        <begin position="30"/>
        <end position="45"/>
    </location>
</feature>
<sequence length="115" mass="13248">MLPKNLKVLKRSISEKILGNKASASEKLEQTTQKSGRLSGSSQFSQDEEDPYREILRTYNDNVSHLVFHGSSLQSLRVEFGCVYQSEPNTPFRRVRFERNHDIRARNLKNPVKAL</sequence>
<dbReference type="OrthoDB" id="5842810at2759"/>
<evidence type="ECO:0000313" key="2">
    <source>
        <dbReference type="EMBL" id="KHJ98006.1"/>
    </source>
</evidence>
<evidence type="ECO:0000256" key="1">
    <source>
        <dbReference type="SAM" id="MobiDB-lite"/>
    </source>
</evidence>
<proteinExistence type="predicted"/>
<reference evidence="2 3" key="1">
    <citation type="submission" date="2014-03" db="EMBL/GenBank/DDBJ databases">
        <title>Draft genome of the hookworm Oesophagostomum dentatum.</title>
        <authorList>
            <person name="Mitreva M."/>
        </authorList>
    </citation>
    <scope>NUCLEOTIDE SEQUENCE [LARGE SCALE GENOMIC DNA]</scope>
    <source>
        <strain evidence="2 3">OD-Hann</strain>
    </source>
</reference>
<feature type="region of interest" description="Disordered" evidence="1">
    <location>
        <begin position="22"/>
        <end position="49"/>
    </location>
</feature>
<dbReference type="AlphaFoldDB" id="A0A0B1TPG5"/>
<protein>
    <submittedName>
        <fullName evidence="2">Uncharacterized protein</fullName>
    </submittedName>
</protein>